<evidence type="ECO:0000256" key="3">
    <source>
        <dbReference type="ARBA" id="ARBA00023274"/>
    </source>
</evidence>
<accession>A0A2S6H5G5</accession>
<dbReference type="InterPro" id="IPR001854">
    <property type="entry name" value="Ribosomal_uL29"/>
</dbReference>
<dbReference type="CDD" id="cd00427">
    <property type="entry name" value="Ribosomal_L29_HIP"/>
    <property type="match status" value="1"/>
</dbReference>
<dbReference type="PANTHER" id="PTHR10916:SF0">
    <property type="entry name" value="LARGE RIBOSOMAL SUBUNIT PROTEIN UL29C"/>
    <property type="match status" value="1"/>
</dbReference>
<gene>
    <name evidence="5" type="primary">rpmC</name>
    <name evidence="6" type="ORF">B0F88_103161</name>
</gene>
<evidence type="ECO:0000256" key="4">
    <source>
        <dbReference type="ARBA" id="ARBA00035204"/>
    </source>
</evidence>
<keyword evidence="7" id="KW-1185">Reference proteome</keyword>
<organism evidence="6 7">
    <name type="scientific">Methylobacter tundripaludum</name>
    <dbReference type="NCBI Taxonomy" id="173365"/>
    <lineage>
        <taxon>Bacteria</taxon>
        <taxon>Pseudomonadati</taxon>
        <taxon>Pseudomonadota</taxon>
        <taxon>Gammaproteobacteria</taxon>
        <taxon>Methylococcales</taxon>
        <taxon>Methylococcaceae</taxon>
        <taxon>Methylobacter</taxon>
    </lineage>
</organism>
<reference evidence="6 7" key="1">
    <citation type="submission" date="2018-02" db="EMBL/GenBank/DDBJ databases">
        <title>Subsurface microbial communities from deep shales in Ohio and West Virginia, USA.</title>
        <authorList>
            <person name="Wrighton K."/>
        </authorList>
    </citation>
    <scope>NUCLEOTIDE SEQUENCE [LARGE SCALE GENOMIC DNA]</scope>
    <source>
        <strain evidence="6 7">OWC-G53F</strain>
    </source>
</reference>
<sequence length="63" mass="7183">MKASELRQKSKDELGAMLLELSREQFNLKMQKGTGQLSKPDQVKKVRRDVARIHTILNEMASA</sequence>
<dbReference type="OrthoDB" id="9815192at2"/>
<dbReference type="Gene3D" id="1.10.287.310">
    <property type="match status" value="1"/>
</dbReference>
<dbReference type="RefSeq" id="WP_104422822.1">
    <property type="nucleotide sequence ID" value="NZ_PTIY01000003.1"/>
</dbReference>
<dbReference type="AlphaFoldDB" id="A0A2S6H5G5"/>
<comment type="caution">
    <text evidence="6">The sequence shown here is derived from an EMBL/GenBank/DDBJ whole genome shotgun (WGS) entry which is preliminary data.</text>
</comment>
<dbReference type="EMBL" id="PTIY01000003">
    <property type="protein sequence ID" value="PPK72728.1"/>
    <property type="molecule type" value="Genomic_DNA"/>
</dbReference>
<evidence type="ECO:0000256" key="2">
    <source>
        <dbReference type="ARBA" id="ARBA00022980"/>
    </source>
</evidence>
<evidence type="ECO:0000313" key="6">
    <source>
        <dbReference type="EMBL" id="PPK72728.1"/>
    </source>
</evidence>
<dbReference type="GO" id="GO:0022625">
    <property type="term" value="C:cytosolic large ribosomal subunit"/>
    <property type="evidence" value="ECO:0007669"/>
    <property type="project" value="TreeGrafter"/>
</dbReference>
<dbReference type="GO" id="GO:0003735">
    <property type="term" value="F:structural constituent of ribosome"/>
    <property type="evidence" value="ECO:0007669"/>
    <property type="project" value="InterPro"/>
</dbReference>
<dbReference type="Proteomes" id="UP000238071">
    <property type="component" value="Unassembled WGS sequence"/>
</dbReference>
<dbReference type="GO" id="GO:0006412">
    <property type="term" value="P:translation"/>
    <property type="evidence" value="ECO:0007669"/>
    <property type="project" value="UniProtKB-UniRule"/>
</dbReference>
<evidence type="ECO:0000256" key="1">
    <source>
        <dbReference type="ARBA" id="ARBA00009254"/>
    </source>
</evidence>
<name>A0A2S6H5G5_9GAMM</name>
<dbReference type="InterPro" id="IPR036049">
    <property type="entry name" value="Ribosomal_uL29_sf"/>
</dbReference>
<dbReference type="NCBIfam" id="TIGR00012">
    <property type="entry name" value="L29"/>
    <property type="match status" value="1"/>
</dbReference>
<dbReference type="HAMAP" id="MF_00374">
    <property type="entry name" value="Ribosomal_uL29"/>
    <property type="match status" value="1"/>
</dbReference>
<dbReference type="InterPro" id="IPR050063">
    <property type="entry name" value="Ribosomal_protein_uL29"/>
</dbReference>
<evidence type="ECO:0000313" key="7">
    <source>
        <dbReference type="Proteomes" id="UP000238071"/>
    </source>
</evidence>
<keyword evidence="2 5" id="KW-0689">Ribosomal protein</keyword>
<dbReference type="PANTHER" id="PTHR10916">
    <property type="entry name" value="60S RIBOSOMAL PROTEIN L35/50S RIBOSOMAL PROTEIN L29"/>
    <property type="match status" value="1"/>
</dbReference>
<keyword evidence="3 5" id="KW-0687">Ribonucleoprotein</keyword>
<proteinExistence type="inferred from homology"/>
<dbReference type="SUPFAM" id="SSF46561">
    <property type="entry name" value="Ribosomal protein L29 (L29p)"/>
    <property type="match status" value="1"/>
</dbReference>
<comment type="similarity">
    <text evidence="1 5">Belongs to the universal ribosomal protein uL29 family.</text>
</comment>
<protein>
    <recommendedName>
        <fullName evidence="4 5">Large ribosomal subunit protein uL29</fullName>
    </recommendedName>
</protein>
<evidence type="ECO:0000256" key="5">
    <source>
        <dbReference type="HAMAP-Rule" id="MF_00374"/>
    </source>
</evidence>
<dbReference type="FunFam" id="1.10.287.310:FF:000001">
    <property type="entry name" value="50S ribosomal protein L29"/>
    <property type="match status" value="1"/>
</dbReference>
<dbReference type="Pfam" id="PF00831">
    <property type="entry name" value="Ribosomal_L29"/>
    <property type="match status" value="1"/>
</dbReference>